<dbReference type="EMBL" id="BAABAT010000036">
    <property type="protein sequence ID" value="GAA4259675.1"/>
    <property type="molecule type" value="Genomic_DNA"/>
</dbReference>
<proteinExistence type="predicted"/>
<comment type="caution">
    <text evidence="1">The sequence shown here is derived from an EMBL/GenBank/DDBJ whole genome shotgun (WGS) entry which is preliminary data.</text>
</comment>
<dbReference type="Proteomes" id="UP001500620">
    <property type="component" value="Unassembled WGS sequence"/>
</dbReference>
<accession>A0ABP8DMF5</accession>
<gene>
    <name evidence="1" type="ORF">GCM10022255_085220</name>
</gene>
<keyword evidence="2" id="KW-1185">Reference proteome</keyword>
<name>A0ABP8DMF5_9ACTN</name>
<dbReference type="RefSeq" id="WP_345136574.1">
    <property type="nucleotide sequence ID" value="NZ_BAABAT010000036.1"/>
</dbReference>
<organism evidence="1 2">
    <name type="scientific">Dactylosporangium darangshiense</name>
    <dbReference type="NCBI Taxonomy" id="579108"/>
    <lineage>
        <taxon>Bacteria</taxon>
        <taxon>Bacillati</taxon>
        <taxon>Actinomycetota</taxon>
        <taxon>Actinomycetes</taxon>
        <taxon>Micromonosporales</taxon>
        <taxon>Micromonosporaceae</taxon>
        <taxon>Dactylosporangium</taxon>
    </lineage>
</organism>
<evidence type="ECO:0000313" key="1">
    <source>
        <dbReference type="EMBL" id="GAA4259675.1"/>
    </source>
</evidence>
<sequence>MAARESGVTQVYLAGGQGIGLDVGLQAADVDQWLGLLGEVIEAADRLGVLAP</sequence>
<evidence type="ECO:0000313" key="2">
    <source>
        <dbReference type="Proteomes" id="UP001500620"/>
    </source>
</evidence>
<reference evidence="2" key="1">
    <citation type="journal article" date="2019" name="Int. J. Syst. Evol. Microbiol.">
        <title>The Global Catalogue of Microorganisms (GCM) 10K type strain sequencing project: providing services to taxonomists for standard genome sequencing and annotation.</title>
        <authorList>
            <consortium name="The Broad Institute Genomics Platform"/>
            <consortium name="The Broad Institute Genome Sequencing Center for Infectious Disease"/>
            <person name="Wu L."/>
            <person name="Ma J."/>
        </authorList>
    </citation>
    <scope>NUCLEOTIDE SEQUENCE [LARGE SCALE GENOMIC DNA]</scope>
    <source>
        <strain evidence="2">JCM 17441</strain>
    </source>
</reference>
<protein>
    <submittedName>
        <fullName evidence="1">Uncharacterized protein</fullName>
    </submittedName>
</protein>